<evidence type="ECO:0000256" key="1">
    <source>
        <dbReference type="SAM" id="MobiDB-lite"/>
    </source>
</evidence>
<dbReference type="PANTHER" id="PTHR24023:SF1082">
    <property type="entry name" value="COLLAGEN TRIPLE HELIX REPEAT"/>
    <property type="match status" value="1"/>
</dbReference>
<dbReference type="GO" id="GO:0030020">
    <property type="term" value="F:extracellular matrix structural constituent conferring tensile strength"/>
    <property type="evidence" value="ECO:0007669"/>
    <property type="project" value="TreeGrafter"/>
</dbReference>
<organism evidence="2 3">
    <name type="scientific">Faecalibacterium prausnitzii</name>
    <dbReference type="NCBI Taxonomy" id="853"/>
    <lineage>
        <taxon>Bacteria</taxon>
        <taxon>Bacillati</taxon>
        <taxon>Bacillota</taxon>
        <taxon>Clostridia</taxon>
        <taxon>Eubacteriales</taxon>
        <taxon>Oscillospiraceae</taxon>
        <taxon>Faecalibacterium</taxon>
    </lineage>
</organism>
<feature type="compositionally biased region" description="Low complexity" evidence="1">
    <location>
        <begin position="97"/>
        <end position="110"/>
    </location>
</feature>
<dbReference type="Pfam" id="PF01391">
    <property type="entry name" value="Collagen"/>
    <property type="match status" value="1"/>
</dbReference>
<sequence length="346" mass="34246">MPPLGTPAWQQLVGRVEEVGADARKSAEQARKSMKQAESEKSAAAGSAAAAAKKLKELQDGIAAGDFKGEKGDTGARGPQGNTGPQGPKGEKGDIGSTGPTGATGPQGPKGETGPQGPKGDKGDTGPQGPVGATGPQGPKGETGPAGKETKVDATLKVSGAAADAKATGDALAGKAAASHTHNYAGSSSAGGAANSANKLNKNAGSATQGVYFKDGVPVAMTCTLGKSVPADAKFTDTNTWRGVQDNLTSTATDQSLSANQGKVLKGLVDGKAASSHTHDDRYYTESEMNTKLNGKANSSHTHNYAGSGSAGGTANSVNGLTFAAQTTDPGAGSALTTNKVLIVYV</sequence>
<comment type="caution">
    <text evidence="2">The sequence shown here is derived from an EMBL/GenBank/DDBJ whole genome shotgun (WGS) entry which is preliminary data.</text>
</comment>
<dbReference type="Pfam" id="PF22337">
    <property type="entry name" value="Phage_fiber_rpt"/>
    <property type="match status" value="1"/>
</dbReference>
<dbReference type="GO" id="GO:0031012">
    <property type="term" value="C:extracellular matrix"/>
    <property type="evidence" value="ECO:0007669"/>
    <property type="project" value="TreeGrafter"/>
</dbReference>
<evidence type="ECO:0000313" key="3">
    <source>
        <dbReference type="Proteomes" id="UP000250997"/>
    </source>
</evidence>
<feature type="compositionally biased region" description="Basic and acidic residues" evidence="1">
    <location>
        <begin position="20"/>
        <end position="41"/>
    </location>
</feature>
<dbReference type="EMBL" id="PRLA01000009">
    <property type="protein sequence ID" value="RAW48507.1"/>
    <property type="molecule type" value="Genomic_DNA"/>
</dbReference>
<dbReference type="GO" id="GO:0030198">
    <property type="term" value="P:extracellular matrix organization"/>
    <property type="evidence" value="ECO:0007669"/>
    <property type="project" value="TreeGrafter"/>
</dbReference>
<dbReference type="Proteomes" id="UP000250997">
    <property type="component" value="Unassembled WGS sequence"/>
</dbReference>
<gene>
    <name evidence="2" type="ORF">C4N27_11435</name>
</gene>
<feature type="compositionally biased region" description="Low complexity" evidence="1">
    <location>
        <begin position="42"/>
        <end position="52"/>
    </location>
</feature>
<dbReference type="PANTHER" id="PTHR24023">
    <property type="entry name" value="COLLAGEN ALPHA"/>
    <property type="match status" value="1"/>
</dbReference>
<name>A0AAX1QFK8_9FIRM</name>
<dbReference type="InterPro" id="IPR008160">
    <property type="entry name" value="Collagen"/>
</dbReference>
<proteinExistence type="predicted"/>
<dbReference type="InterPro" id="IPR050149">
    <property type="entry name" value="Collagen_superfamily"/>
</dbReference>
<dbReference type="InterPro" id="IPR054500">
    <property type="entry name" value="Phage_fiber_rpt"/>
</dbReference>
<evidence type="ECO:0000313" key="2">
    <source>
        <dbReference type="EMBL" id="RAW48507.1"/>
    </source>
</evidence>
<dbReference type="GO" id="GO:0005615">
    <property type="term" value="C:extracellular space"/>
    <property type="evidence" value="ECO:0007669"/>
    <property type="project" value="TreeGrafter"/>
</dbReference>
<reference evidence="2 3" key="1">
    <citation type="submission" date="2018-02" db="EMBL/GenBank/DDBJ databases">
        <title>Complete genome sequencing of Faecalibacterium prausnitzii strains isolated from the human gut.</title>
        <authorList>
            <person name="Fitzgerald B.C."/>
            <person name="Shkoporov A.N."/>
            <person name="Ross P.R."/>
            <person name="Hill C."/>
        </authorList>
    </citation>
    <scope>NUCLEOTIDE SEQUENCE [LARGE SCALE GENOMIC DNA]</scope>
    <source>
        <strain evidence="2 3">APC942/18-1</strain>
    </source>
</reference>
<dbReference type="AlphaFoldDB" id="A0AAX1QFK8"/>
<accession>A0AAX1QFK8</accession>
<protein>
    <submittedName>
        <fullName evidence="2">Uncharacterized protein</fullName>
    </submittedName>
</protein>
<feature type="region of interest" description="Disordered" evidence="1">
    <location>
        <begin position="20"/>
        <end position="149"/>
    </location>
</feature>